<feature type="transmembrane region" description="Helical" evidence="7">
    <location>
        <begin position="395"/>
        <end position="417"/>
    </location>
</feature>
<dbReference type="GO" id="GO:0022857">
    <property type="term" value="F:transmembrane transporter activity"/>
    <property type="evidence" value="ECO:0007669"/>
    <property type="project" value="InterPro"/>
</dbReference>
<dbReference type="InterPro" id="IPR036259">
    <property type="entry name" value="MFS_trans_sf"/>
</dbReference>
<feature type="transmembrane region" description="Helical" evidence="7">
    <location>
        <begin position="293"/>
        <end position="314"/>
    </location>
</feature>
<evidence type="ECO:0000256" key="6">
    <source>
        <dbReference type="ARBA" id="ARBA00023136"/>
    </source>
</evidence>
<proteinExistence type="predicted"/>
<dbReference type="SUPFAM" id="SSF103473">
    <property type="entry name" value="MFS general substrate transporter"/>
    <property type="match status" value="1"/>
</dbReference>
<keyword evidence="2" id="KW-0813">Transport</keyword>
<feature type="transmembrane region" description="Helical" evidence="7">
    <location>
        <begin position="31"/>
        <end position="47"/>
    </location>
</feature>
<evidence type="ECO:0000313" key="8">
    <source>
        <dbReference type="EMBL" id="RJY18241.1"/>
    </source>
</evidence>
<dbReference type="InterPro" id="IPR050171">
    <property type="entry name" value="MFS_Transporters"/>
</dbReference>
<evidence type="ECO:0000256" key="2">
    <source>
        <dbReference type="ARBA" id="ARBA00022448"/>
    </source>
</evidence>
<evidence type="ECO:0000256" key="1">
    <source>
        <dbReference type="ARBA" id="ARBA00004651"/>
    </source>
</evidence>
<comment type="subcellular location">
    <subcellularLocation>
        <location evidence="1">Cell membrane</location>
        <topology evidence="1">Multi-pass membrane protein</topology>
    </subcellularLocation>
</comment>
<evidence type="ECO:0000256" key="5">
    <source>
        <dbReference type="ARBA" id="ARBA00022989"/>
    </source>
</evidence>
<comment type="caution">
    <text evidence="8">The sequence shown here is derived from an EMBL/GenBank/DDBJ whole genome shotgun (WGS) entry which is preliminary data.</text>
</comment>
<dbReference type="PANTHER" id="PTHR23517:SF15">
    <property type="entry name" value="PROTON-DEPENDENT OLIGOPEPTIDE FAMILY TRANSPORT PROTEIN"/>
    <property type="match status" value="1"/>
</dbReference>
<dbReference type="Pfam" id="PF00854">
    <property type="entry name" value="PTR2"/>
    <property type="match status" value="2"/>
</dbReference>
<organism evidence="8 9">
    <name type="scientific">Parashewanella spongiae</name>
    <dbReference type="NCBI Taxonomy" id="342950"/>
    <lineage>
        <taxon>Bacteria</taxon>
        <taxon>Pseudomonadati</taxon>
        <taxon>Pseudomonadota</taxon>
        <taxon>Gammaproteobacteria</taxon>
        <taxon>Alteromonadales</taxon>
        <taxon>Shewanellaceae</taxon>
        <taxon>Parashewanella</taxon>
    </lineage>
</organism>
<evidence type="ECO:0000313" key="9">
    <source>
        <dbReference type="Proteomes" id="UP000273022"/>
    </source>
</evidence>
<feature type="transmembrane region" description="Helical" evidence="7">
    <location>
        <begin position="334"/>
        <end position="355"/>
    </location>
</feature>
<dbReference type="GO" id="GO:0005886">
    <property type="term" value="C:plasma membrane"/>
    <property type="evidence" value="ECO:0007669"/>
    <property type="project" value="UniProtKB-SubCell"/>
</dbReference>
<keyword evidence="3" id="KW-1003">Cell membrane</keyword>
<name>A0A3A6TYQ6_9GAMM</name>
<keyword evidence="6 7" id="KW-0472">Membrane</keyword>
<feature type="transmembrane region" description="Helical" evidence="7">
    <location>
        <begin position="437"/>
        <end position="457"/>
    </location>
</feature>
<feature type="transmembrane region" description="Helical" evidence="7">
    <location>
        <begin position="160"/>
        <end position="183"/>
    </location>
</feature>
<feature type="transmembrane region" description="Helical" evidence="7">
    <location>
        <begin position="361"/>
        <end position="383"/>
    </location>
</feature>
<keyword evidence="5 7" id="KW-1133">Transmembrane helix</keyword>
<dbReference type="EMBL" id="QYYH01000028">
    <property type="protein sequence ID" value="RJY18241.1"/>
    <property type="molecule type" value="Genomic_DNA"/>
</dbReference>
<feature type="transmembrane region" description="Helical" evidence="7">
    <location>
        <begin position="249"/>
        <end position="266"/>
    </location>
</feature>
<feature type="transmembrane region" description="Helical" evidence="7">
    <location>
        <begin position="189"/>
        <end position="208"/>
    </location>
</feature>
<feature type="transmembrane region" description="Helical" evidence="7">
    <location>
        <begin position="85"/>
        <end position="106"/>
    </location>
</feature>
<dbReference type="AlphaFoldDB" id="A0A3A6TYQ6"/>
<dbReference type="Gene3D" id="1.20.1250.20">
    <property type="entry name" value="MFS general substrate transporter like domains"/>
    <property type="match status" value="2"/>
</dbReference>
<evidence type="ECO:0000256" key="7">
    <source>
        <dbReference type="SAM" id="Phobius"/>
    </source>
</evidence>
<reference evidence="8 9" key="1">
    <citation type="submission" date="2018-09" db="EMBL/GenBank/DDBJ databases">
        <title>Phylogeny of the Shewanellaceae, and recommendation for two new genera, Pseudoshewanella and Parashewanella.</title>
        <authorList>
            <person name="Wang G."/>
        </authorList>
    </citation>
    <scope>NUCLEOTIDE SEQUENCE [LARGE SCALE GENOMIC DNA]</scope>
    <source>
        <strain evidence="8 9">KCTC 22492</strain>
    </source>
</reference>
<dbReference type="InterPro" id="IPR000109">
    <property type="entry name" value="POT_fam"/>
</dbReference>
<evidence type="ECO:0000256" key="4">
    <source>
        <dbReference type="ARBA" id="ARBA00022692"/>
    </source>
</evidence>
<evidence type="ECO:0000256" key="3">
    <source>
        <dbReference type="ARBA" id="ARBA00022475"/>
    </source>
</evidence>
<feature type="transmembrane region" description="Helical" evidence="7">
    <location>
        <begin position="53"/>
        <end position="73"/>
    </location>
</feature>
<keyword evidence="4 7" id="KW-0812">Transmembrane</keyword>
<dbReference type="Proteomes" id="UP000273022">
    <property type="component" value="Unassembled WGS sequence"/>
</dbReference>
<accession>A0A3A6TYQ6</accession>
<sequence>MLLKLCLPKSPQILAIPLLAFVEFWERFNKYAIRAFLVLYLIAPSFNNGGYGLGWAIGDAIALYSRFIAFAYITPLFGGFLSDKVLGAYHSTLLGCILIFIGQLMISIPHNWLPNQESTILCTGLFLFALGNGFFKPNIATLVGGVSKFYGLEPIKSYNLFFMITNLGGAVAGVALGSIVVWFNGNYQIGFFIAAIGMLFGTIILLAFKSVLNVSLLVHENPNTNKSIKTIPNKNTSNQSLKIYEKNHMVFIIIIGFFSIFFWFGYEQMAGSINIMTERFVDRQLFGFEIPTAWFQSLTPLFNILFAPVLYAMWNKLKRTNRHLDIPNKVTISLLASTLAFVILSVATYSLNYSFANKINFGWIIVVYFYFSIGEVLLSPTCLSAIHEYISEKSVGLIMGLWFMFYAVASFFAGILGHRVDPNSLIAISDHELFANLNRLFTSITFLTFIAAVGLIVSKNKIIQLLKPERV</sequence>
<protein>
    <submittedName>
        <fullName evidence="8">MFS transporter</fullName>
    </submittedName>
</protein>
<keyword evidence="9" id="KW-1185">Reference proteome</keyword>
<feature type="transmembrane region" description="Helical" evidence="7">
    <location>
        <begin position="118"/>
        <end position="139"/>
    </location>
</feature>
<dbReference type="OrthoDB" id="9772725at2"/>
<gene>
    <name evidence="8" type="ORF">D5R81_06245</name>
</gene>
<dbReference type="PANTHER" id="PTHR23517">
    <property type="entry name" value="RESISTANCE PROTEIN MDTM, PUTATIVE-RELATED-RELATED"/>
    <property type="match status" value="1"/>
</dbReference>